<dbReference type="PANTHER" id="PTHR44942">
    <property type="entry name" value="METHYLTRANSF_11 DOMAIN-CONTAINING PROTEIN"/>
    <property type="match status" value="1"/>
</dbReference>
<dbReference type="CDD" id="cd02440">
    <property type="entry name" value="AdoMet_MTases"/>
    <property type="match status" value="1"/>
</dbReference>
<dbReference type="GO" id="GO:0032259">
    <property type="term" value="P:methylation"/>
    <property type="evidence" value="ECO:0007669"/>
    <property type="project" value="UniProtKB-KW"/>
</dbReference>
<keyword evidence="5" id="KW-1185">Reference proteome</keyword>
<dbReference type="InterPro" id="IPR029063">
    <property type="entry name" value="SAM-dependent_MTases_sf"/>
</dbReference>
<dbReference type="SUPFAM" id="SSF53335">
    <property type="entry name" value="S-adenosyl-L-methionine-dependent methyltransferases"/>
    <property type="match status" value="1"/>
</dbReference>
<dbReference type="InterPro" id="IPR051052">
    <property type="entry name" value="Diverse_substrate_MTase"/>
</dbReference>
<evidence type="ECO:0000313" key="5">
    <source>
        <dbReference type="Proteomes" id="UP000599074"/>
    </source>
</evidence>
<dbReference type="InterPro" id="IPR041698">
    <property type="entry name" value="Methyltransf_25"/>
</dbReference>
<dbReference type="PANTHER" id="PTHR44942:SF4">
    <property type="entry name" value="METHYLTRANSFERASE TYPE 11 DOMAIN-CONTAINING PROTEIN"/>
    <property type="match status" value="1"/>
</dbReference>
<keyword evidence="1 4" id="KW-0489">Methyltransferase</keyword>
<organism evidence="4 5">
    <name type="scientific">Planosporangium mesophilum</name>
    <dbReference type="NCBI Taxonomy" id="689768"/>
    <lineage>
        <taxon>Bacteria</taxon>
        <taxon>Bacillati</taxon>
        <taxon>Actinomycetota</taxon>
        <taxon>Actinomycetes</taxon>
        <taxon>Micromonosporales</taxon>
        <taxon>Micromonosporaceae</taxon>
        <taxon>Planosporangium</taxon>
    </lineage>
</organism>
<comment type="caution">
    <text evidence="4">The sequence shown here is derived from an EMBL/GenBank/DDBJ whole genome shotgun (WGS) entry which is preliminary data.</text>
</comment>
<evidence type="ECO:0000313" key="4">
    <source>
        <dbReference type="EMBL" id="GII22833.1"/>
    </source>
</evidence>
<dbReference type="AlphaFoldDB" id="A0A8J3X3G4"/>
<dbReference type="EMBL" id="BOON01000021">
    <property type="protein sequence ID" value="GII22833.1"/>
    <property type="molecule type" value="Genomic_DNA"/>
</dbReference>
<accession>A0A8J3X3G4</accession>
<reference evidence="4" key="1">
    <citation type="submission" date="2021-01" db="EMBL/GenBank/DDBJ databases">
        <title>Whole genome shotgun sequence of Planosporangium mesophilum NBRC 109066.</title>
        <authorList>
            <person name="Komaki H."/>
            <person name="Tamura T."/>
        </authorList>
    </citation>
    <scope>NUCLEOTIDE SEQUENCE</scope>
    <source>
        <strain evidence="4">NBRC 109066</strain>
    </source>
</reference>
<dbReference type="GO" id="GO:0008168">
    <property type="term" value="F:methyltransferase activity"/>
    <property type="evidence" value="ECO:0007669"/>
    <property type="project" value="UniProtKB-KW"/>
</dbReference>
<protein>
    <submittedName>
        <fullName evidence="4">Putative methyltransferase</fullName>
    </submittedName>
</protein>
<keyword evidence="2" id="KW-0808">Transferase</keyword>
<dbReference type="Proteomes" id="UP000599074">
    <property type="component" value="Unassembled WGS sequence"/>
</dbReference>
<evidence type="ECO:0000256" key="1">
    <source>
        <dbReference type="ARBA" id="ARBA00022603"/>
    </source>
</evidence>
<name>A0A8J3X3G4_9ACTN</name>
<feature type="domain" description="Methyltransferase" evidence="3">
    <location>
        <begin position="39"/>
        <end position="133"/>
    </location>
</feature>
<dbReference type="Pfam" id="PF13649">
    <property type="entry name" value="Methyltransf_25"/>
    <property type="match status" value="1"/>
</dbReference>
<dbReference type="Gene3D" id="3.40.50.150">
    <property type="entry name" value="Vaccinia Virus protein VP39"/>
    <property type="match status" value="1"/>
</dbReference>
<evidence type="ECO:0000259" key="3">
    <source>
        <dbReference type="Pfam" id="PF13649"/>
    </source>
</evidence>
<gene>
    <name evidence="4" type="ORF">Pme01_24300</name>
</gene>
<proteinExistence type="predicted"/>
<dbReference type="RefSeq" id="WP_168115617.1">
    <property type="nucleotide sequence ID" value="NZ_BOON01000021.1"/>
</dbReference>
<sequence length="268" mass="29581">MSNFTGTVDYYRRYRPGIPTDVANVLIAASAVETPRRLLDLGTGTGHVVLAIGDRFDEVVAADPDAGMLAAAHDSLRAALPADVMLRLVHATAESFTTPPGWTASLVTICRAFHWMDKPAVLARLDQRVSPAGTVAIFADRSFWTASNPWQTAVRQIITEFLGTQRRAGDSVFTHADRPFGEILAESAFSVVEEVRVPVRRTWTAESVLGYLYSTSFAARRLFGDRVHEFEEAIISTLTEHSENGSLVEDNEFLIHLGRRRGPRTPTR</sequence>
<evidence type="ECO:0000256" key="2">
    <source>
        <dbReference type="ARBA" id="ARBA00022679"/>
    </source>
</evidence>